<sequence>MSTQTFTSTTTLGSQPQAILQLRGAHPTPNTNAFPELDRQGYTVVKNVLSSEKSIEYVKRAFDWLEGFNKGFKRDDRSTWKPENLPAFSRGGLFNRHGAQHEQWAWDVRSEQAIIDVFSKIWDTQELLVSFDAVNVSLPFDKDANFQKESWPHTDQSPLRRYKHCIQGIMNLVEVGPKDGSLLVLEGSFELYNEFFETHDQDAPAEGWSWRDSFVPTEEQMQWFYDRGCKWKKIEAGPGDLILWDSRTIHYGGNAEGDSIRVATYVCYKPAKDIEPDALERRKKCWDELIGTSHDPLLFRETGSIALGPLTEDERLRPLRRPILSDRAKLLAGIESY</sequence>
<organism evidence="1 2">
    <name type="scientific">Kwoniella europaea PYCC6329</name>
    <dbReference type="NCBI Taxonomy" id="1423913"/>
    <lineage>
        <taxon>Eukaryota</taxon>
        <taxon>Fungi</taxon>
        <taxon>Dikarya</taxon>
        <taxon>Basidiomycota</taxon>
        <taxon>Agaricomycotina</taxon>
        <taxon>Tremellomycetes</taxon>
        <taxon>Tremellales</taxon>
        <taxon>Cryptococcaceae</taxon>
        <taxon>Kwoniella</taxon>
    </lineage>
</organism>
<reference evidence="1 2" key="1">
    <citation type="submission" date="2024-01" db="EMBL/GenBank/DDBJ databases">
        <title>Comparative genomics of Cryptococcus and Kwoniella reveals pathogenesis evolution and contrasting modes of karyotype evolution via chromosome fusion or intercentromeric recombination.</title>
        <authorList>
            <person name="Coelho M.A."/>
            <person name="David-Palma M."/>
            <person name="Shea T."/>
            <person name="Bowers K."/>
            <person name="McGinley-Smith S."/>
            <person name="Mohammad A.W."/>
            <person name="Gnirke A."/>
            <person name="Yurkov A.M."/>
            <person name="Nowrousian M."/>
            <person name="Sun S."/>
            <person name="Cuomo C.A."/>
            <person name="Heitman J."/>
        </authorList>
    </citation>
    <scope>NUCLEOTIDE SEQUENCE [LARGE SCALE GENOMIC DNA]</scope>
    <source>
        <strain evidence="1 2">PYCC6329</strain>
    </source>
</reference>
<evidence type="ECO:0000313" key="1">
    <source>
        <dbReference type="EMBL" id="WWD03519.1"/>
    </source>
</evidence>
<accession>A0AAX4KBG6</accession>
<dbReference type="Gene3D" id="2.60.120.620">
    <property type="entry name" value="q2cbj1_9rhob like domain"/>
    <property type="match status" value="1"/>
</dbReference>
<dbReference type="PANTHER" id="PTHR31630:SF6">
    <property type="entry name" value="PHYTANOYL-COA DIOXYGENASE-RELATED"/>
    <property type="match status" value="1"/>
</dbReference>
<keyword evidence="2" id="KW-1185">Reference proteome</keyword>
<dbReference type="Proteomes" id="UP001358614">
    <property type="component" value="Chromosome 1"/>
</dbReference>
<gene>
    <name evidence="1" type="ORF">V865_001571</name>
</gene>
<dbReference type="AlphaFoldDB" id="A0AAX4KBG6"/>
<dbReference type="KEGG" id="ker:91100375"/>
<protein>
    <recommendedName>
        <fullName evidence="3">Phytanoyl-CoA dioxygenase</fullName>
    </recommendedName>
</protein>
<name>A0AAX4KBG6_9TREE</name>
<dbReference type="RefSeq" id="XP_066081486.1">
    <property type="nucleotide sequence ID" value="XM_066225389.1"/>
</dbReference>
<evidence type="ECO:0000313" key="2">
    <source>
        <dbReference type="Proteomes" id="UP001358614"/>
    </source>
</evidence>
<dbReference type="EMBL" id="CP144089">
    <property type="protein sequence ID" value="WWD03519.1"/>
    <property type="molecule type" value="Genomic_DNA"/>
</dbReference>
<dbReference type="GeneID" id="91100375"/>
<dbReference type="InterPro" id="IPR008775">
    <property type="entry name" value="Phytyl_CoA_dOase-like"/>
</dbReference>
<proteinExistence type="predicted"/>
<dbReference type="PANTHER" id="PTHR31630">
    <property type="entry name" value="PHYTANOYL-COA DIOXYGENASE-RELATED-RELATED"/>
    <property type="match status" value="1"/>
</dbReference>
<evidence type="ECO:0008006" key="3">
    <source>
        <dbReference type="Google" id="ProtNLM"/>
    </source>
</evidence>
<dbReference type="SUPFAM" id="SSF51197">
    <property type="entry name" value="Clavaminate synthase-like"/>
    <property type="match status" value="1"/>
</dbReference>
<dbReference type="Pfam" id="PF05721">
    <property type="entry name" value="PhyH"/>
    <property type="match status" value="1"/>
</dbReference>